<comment type="caution">
    <text evidence="3">The sequence shown here is derived from an EMBL/GenBank/DDBJ whole genome shotgun (WGS) entry which is preliminary data.</text>
</comment>
<evidence type="ECO:0000256" key="1">
    <source>
        <dbReference type="ARBA" id="ARBA00022737"/>
    </source>
</evidence>
<keyword evidence="4" id="KW-1185">Reference proteome</keyword>
<gene>
    <name evidence="3" type="ORF">EST38_g7976</name>
</gene>
<dbReference type="Proteomes" id="UP000290288">
    <property type="component" value="Unassembled WGS sequence"/>
</dbReference>
<keyword evidence="1" id="KW-0677">Repeat</keyword>
<accession>A0A4Q2DFT1</accession>
<evidence type="ECO:0000313" key="4">
    <source>
        <dbReference type="Proteomes" id="UP000290288"/>
    </source>
</evidence>
<proteinExistence type="predicted"/>
<protein>
    <recommendedName>
        <fullName evidence="2">Nephrocystin 3-like N-terminal domain-containing protein</fullName>
    </recommendedName>
</protein>
<reference evidence="3 4" key="1">
    <citation type="submission" date="2019-01" db="EMBL/GenBank/DDBJ databases">
        <title>Draft genome sequence of Psathyrella aberdarensis IHI B618.</title>
        <authorList>
            <person name="Buettner E."/>
            <person name="Kellner H."/>
        </authorList>
    </citation>
    <scope>NUCLEOTIDE SEQUENCE [LARGE SCALE GENOMIC DNA]</scope>
    <source>
        <strain evidence="3 4">IHI B618</strain>
    </source>
</reference>
<dbReference type="AlphaFoldDB" id="A0A4Q2DFT1"/>
<evidence type="ECO:0000313" key="3">
    <source>
        <dbReference type="EMBL" id="RXW17871.1"/>
    </source>
</evidence>
<feature type="domain" description="Nephrocystin 3-like N-terminal" evidence="2">
    <location>
        <begin position="126"/>
        <end position="259"/>
    </location>
</feature>
<dbReference type="STRING" id="2316362.A0A4Q2DFT1"/>
<dbReference type="SUPFAM" id="SSF52540">
    <property type="entry name" value="P-loop containing nucleoside triphosphate hydrolases"/>
    <property type="match status" value="1"/>
</dbReference>
<dbReference type="EMBL" id="SDEE01000307">
    <property type="protein sequence ID" value="RXW17871.1"/>
    <property type="molecule type" value="Genomic_DNA"/>
</dbReference>
<dbReference type="OrthoDB" id="5106486at2759"/>
<dbReference type="InterPro" id="IPR027417">
    <property type="entry name" value="P-loop_NTPase"/>
</dbReference>
<dbReference type="Gene3D" id="3.40.50.300">
    <property type="entry name" value="P-loop containing nucleotide triphosphate hydrolases"/>
    <property type="match status" value="1"/>
</dbReference>
<dbReference type="InterPro" id="IPR056884">
    <property type="entry name" value="NPHP3-like_N"/>
</dbReference>
<dbReference type="Pfam" id="PF24883">
    <property type="entry name" value="NPHP3_N"/>
    <property type="match status" value="1"/>
</dbReference>
<evidence type="ECO:0000259" key="2">
    <source>
        <dbReference type="Pfam" id="PF24883"/>
    </source>
</evidence>
<name>A0A4Q2DFT1_9AGAR</name>
<organism evidence="3 4">
    <name type="scientific">Candolleomyces aberdarensis</name>
    <dbReference type="NCBI Taxonomy" id="2316362"/>
    <lineage>
        <taxon>Eukaryota</taxon>
        <taxon>Fungi</taxon>
        <taxon>Dikarya</taxon>
        <taxon>Basidiomycota</taxon>
        <taxon>Agaricomycotina</taxon>
        <taxon>Agaricomycetes</taxon>
        <taxon>Agaricomycetidae</taxon>
        <taxon>Agaricales</taxon>
        <taxon>Agaricineae</taxon>
        <taxon>Psathyrellaceae</taxon>
        <taxon>Candolleomyces</taxon>
    </lineage>
</organism>
<sequence>MIERSIQRRRSSITQANAVGNREMGNYNPGARQQQIQGNRSIGGSTVTVNNQQHSNAPIINGVVNGNVSHNVSIYRPHLDGLQVLYQHAATGAMHDSDERFPPPLCHPGTREVVVRRIIGWYLDESRRKKPIMWVYAPAGYGKTAVAGTVSEKLEALTVELGFCPVGATFFFWRTSQERNSPARFIITLAYQLVRSIPELQYPIDEVINADPMVLKKALEVQLRKLIVEPLRSLSNLDDIPNRLIIVDGIDECINSDRESRLEKKSAEDRETSFGC</sequence>